<dbReference type="RefSeq" id="WP_140470128.1">
    <property type="nucleotide sequence ID" value="NZ_RCZD01000001.1"/>
</dbReference>
<dbReference type="CDD" id="cd00838">
    <property type="entry name" value="MPP_superfamily"/>
    <property type="match status" value="1"/>
</dbReference>
<gene>
    <name evidence="2" type="ORF">EAH77_02060</name>
</gene>
<dbReference type="InterPro" id="IPR004843">
    <property type="entry name" value="Calcineurin-like_PHP"/>
</dbReference>
<proteinExistence type="predicted"/>
<dbReference type="AlphaFoldDB" id="A0A502GUG1"/>
<sequence length="259" mass="28984">MKLGVISDIHEDVVRLEESLKLFEALGIDDVVCLGDIVGYSVPFYGYLKTRNANRCVELIQKNCCAVVIGNHDLFAIRKVPSAAADFVYPADWYQQDYEQRKLLADKKIFLYEDHELPSLLNDNNLSYLNSLPEKIIKSFSTHNLLLSHYALPDITGSCTHEVKTHQDLAAHFAFMDEHRCLHGLSGNDHIPGMKVFTPKHVVQTGFERHELGTSVAWITGPTLSKGTMENGVMIYDSKEMSISSIALGTPLHQIPATI</sequence>
<dbReference type="OrthoDB" id="9813918at2"/>
<dbReference type="SUPFAM" id="SSF56300">
    <property type="entry name" value="Metallo-dependent phosphatases"/>
    <property type="match status" value="1"/>
</dbReference>
<dbReference type="EMBL" id="RCZD01000001">
    <property type="protein sequence ID" value="TPG65048.1"/>
    <property type="molecule type" value="Genomic_DNA"/>
</dbReference>
<evidence type="ECO:0000313" key="2">
    <source>
        <dbReference type="EMBL" id="TPG65048.1"/>
    </source>
</evidence>
<evidence type="ECO:0000313" key="3">
    <source>
        <dbReference type="Proteomes" id="UP000317663"/>
    </source>
</evidence>
<dbReference type="Proteomes" id="UP000317663">
    <property type="component" value="Unassembled WGS sequence"/>
</dbReference>
<name>A0A502GUG1_9GAMM</name>
<protein>
    <recommendedName>
        <fullName evidence="1">Calcineurin-like phosphoesterase domain-containing protein</fullName>
    </recommendedName>
</protein>
<keyword evidence="3" id="KW-1185">Reference proteome</keyword>
<dbReference type="Pfam" id="PF00149">
    <property type="entry name" value="Metallophos"/>
    <property type="match status" value="1"/>
</dbReference>
<dbReference type="InterPro" id="IPR029052">
    <property type="entry name" value="Metallo-depent_PP-like"/>
</dbReference>
<comment type="caution">
    <text evidence="2">The sequence shown here is derived from an EMBL/GenBank/DDBJ whole genome shotgun (WGS) entry which is preliminary data.</text>
</comment>
<evidence type="ECO:0000259" key="1">
    <source>
        <dbReference type="Pfam" id="PF00149"/>
    </source>
</evidence>
<organism evidence="2 3">
    <name type="scientific">Ewingella americana</name>
    <dbReference type="NCBI Taxonomy" id="41202"/>
    <lineage>
        <taxon>Bacteria</taxon>
        <taxon>Pseudomonadati</taxon>
        <taxon>Pseudomonadota</taxon>
        <taxon>Gammaproteobacteria</taxon>
        <taxon>Enterobacterales</taxon>
        <taxon>Yersiniaceae</taxon>
        <taxon>Ewingella</taxon>
    </lineage>
</organism>
<reference evidence="2 3" key="1">
    <citation type="journal article" date="2019" name="Environ. Microbiol.">
        <title>Species interactions and distinct microbial communities in high Arctic permafrost affected cryosols are associated with the CH4 and CO2 gas fluxes.</title>
        <authorList>
            <person name="Altshuler I."/>
            <person name="Hamel J."/>
            <person name="Turney S."/>
            <person name="Magnuson E."/>
            <person name="Levesque R."/>
            <person name="Greer C."/>
            <person name="Whyte L.G."/>
        </authorList>
    </citation>
    <scope>NUCLEOTIDE SEQUENCE [LARGE SCALE GENOMIC DNA]</scope>
    <source>
        <strain evidence="2 3">E4</strain>
    </source>
</reference>
<accession>A0A502GUG1</accession>
<dbReference type="GO" id="GO:0016787">
    <property type="term" value="F:hydrolase activity"/>
    <property type="evidence" value="ECO:0007669"/>
    <property type="project" value="InterPro"/>
</dbReference>
<dbReference type="Gene3D" id="3.60.21.10">
    <property type="match status" value="1"/>
</dbReference>
<feature type="domain" description="Calcineurin-like phosphoesterase" evidence="1">
    <location>
        <begin position="1"/>
        <end position="153"/>
    </location>
</feature>